<gene>
    <name evidence="3" type="ORF">AL399_07305</name>
</gene>
<organism evidence="3 4">
    <name type="scientific">Candidatus [Bacteroides] periocalifornicus</name>
    <dbReference type="NCBI Taxonomy" id="1702214"/>
    <lineage>
        <taxon>Bacteria</taxon>
        <taxon>Pseudomonadati</taxon>
        <taxon>Bacteroidota</taxon>
    </lineage>
</organism>
<evidence type="ECO:0000313" key="3">
    <source>
        <dbReference type="EMBL" id="KQM08435.1"/>
    </source>
</evidence>
<keyword evidence="4" id="KW-1185">Reference proteome</keyword>
<dbReference type="PANTHER" id="PTHR23150">
    <property type="entry name" value="SULFATASE MODIFYING FACTOR 1, 2"/>
    <property type="match status" value="1"/>
</dbReference>
<feature type="signal peptide" evidence="1">
    <location>
        <begin position="1"/>
        <end position="22"/>
    </location>
</feature>
<protein>
    <submittedName>
        <fullName evidence="3">Gliding motility protein</fullName>
    </submittedName>
</protein>
<dbReference type="AlphaFoldDB" id="A0A0Q4AX14"/>
<dbReference type="SUPFAM" id="SSF56436">
    <property type="entry name" value="C-type lectin-like"/>
    <property type="match status" value="1"/>
</dbReference>
<name>A0A0Q4AX14_9BACT</name>
<dbReference type="Pfam" id="PF03781">
    <property type="entry name" value="FGE-sulfatase"/>
    <property type="match status" value="1"/>
</dbReference>
<dbReference type="GO" id="GO:0120147">
    <property type="term" value="F:formylglycine-generating oxidase activity"/>
    <property type="evidence" value="ECO:0007669"/>
    <property type="project" value="TreeGrafter"/>
</dbReference>
<comment type="caution">
    <text evidence="3">The sequence shown here is derived from an EMBL/GenBank/DDBJ whole genome shotgun (WGS) entry which is preliminary data.</text>
</comment>
<dbReference type="STRING" id="1702214.AL399_07305"/>
<evidence type="ECO:0000313" key="4">
    <source>
        <dbReference type="Proteomes" id="UP000054172"/>
    </source>
</evidence>
<dbReference type="EMBL" id="LIIK01000038">
    <property type="protein sequence ID" value="KQM08435.1"/>
    <property type="molecule type" value="Genomic_DNA"/>
</dbReference>
<dbReference type="InterPro" id="IPR016187">
    <property type="entry name" value="CTDL_fold"/>
</dbReference>
<sequence length="513" mass="58538">MCSIRSLRYQLVVCGLVSLGLAGCSGSKNNSVSSTTGWKYNDPSYGGFEVVEGYKQETGPGLVFIEGGTFIMGRVEQDVVYDWNNTPRRVTVSSYYIDQTEATNVDYREYLYWLARVMKDYRDVYEQALPDTLVWREPMSYNEPHVYNYLRSPAYNRYPVVGVTWKQVMDYAHWRSNRVNELLLVKRGVIEKLDVTNQSNENNFDTDAYLLGKYTPENHKGLPSLKPGEEQTGRKAGIEDGILLPKYRLPTEAEWEFAATGLLGNTVEETVAERRIYPWNGHNVRNSNTSRLGRMMANFVRGKGDYMGTAGHLNDKGDFTVEVDEFWPNDYGLYCMAGNVNEWVLDVYRPMTSEDVNEFRPFRGNIFDTYVTDPNDPKTVAGVNRLGQIDMRPVTDEEAANRRNYDKAYYVNYKDGDVMSGLLYQNDEGALRDEESSTQMYDQGVTQKNLKNVGMTSLINDHVRVYKGGGWRDRAYWLSPGARRFLDENTATADIGFRLAMDAVGKPAEADRQ</sequence>
<evidence type="ECO:0000259" key="2">
    <source>
        <dbReference type="Pfam" id="PF03781"/>
    </source>
</evidence>
<dbReference type="PATRIC" id="fig|1702214.3.peg.1053"/>
<dbReference type="Gene3D" id="3.90.1580.10">
    <property type="entry name" value="paralog of FGE (formylglycine-generating enzyme)"/>
    <property type="match status" value="1"/>
</dbReference>
<feature type="chain" id="PRO_5006212346" evidence="1">
    <location>
        <begin position="23"/>
        <end position="513"/>
    </location>
</feature>
<feature type="domain" description="Sulfatase-modifying factor enzyme-like" evidence="2">
    <location>
        <begin position="59"/>
        <end position="353"/>
    </location>
</feature>
<dbReference type="InterPro" id="IPR005532">
    <property type="entry name" value="SUMF_dom"/>
</dbReference>
<dbReference type="PROSITE" id="PS51257">
    <property type="entry name" value="PROKAR_LIPOPROTEIN"/>
    <property type="match status" value="1"/>
</dbReference>
<keyword evidence="1" id="KW-0732">Signal</keyword>
<evidence type="ECO:0000256" key="1">
    <source>
        <dbReference type="SAM" id="SignalP"/>
    </source>
</evidence>
<dbReference type="InterPro" id="IPR042095">
    <property type="entry name" value="SUMF_sf"/>
</dbReference>
<dbReference type="PANTHER" id="PTHR23150:SF19">
    <property type="entry name" value="FORMYLGLYCINE-GENERATING ENZYME"/>
    <property type="match status" value="1"/>
</dbReference>
<dbReference type="Proteomes" id="UP000054172">
    <property type="component" value="Unassembled WGS sequence"/>
</dbReference>
<proteinExistence type="predicted"/>
<reference evidence="3" key="1">
    <citation type="submission" date="2015-08" db="EMBL/GenBank/DDBJ databases">
        <title>Candidatus Bacteriodes Periocalifornicus.</title>
        <authorList>
            <person name="McLean J.S."/>
            <person name="Kelley S."/>
        </authorList>
    </citation>
    <scope>NUCLEOTIDE SEQUENCE [LARGE SCALE GENOMIC DNA]</scope>
    <source>
        <strain evidence="3">12B</strain>
    </source>
</reference>
<dbReference type="InterPro" id="IPR051043">
    <property type="entry name" value="Sulfatase_Mod_Factor_Kinase"/>
</dbReference>
<accession>A0A0Q4AX14</accession>